<dbReference type="EMBL" id="LUEZ02000106">
    <property type="protein sequence ID" value="RDB18222.1"/>
    <property type="molecule type" value="Genomic_DNA"/>
</dbReference>
<gene>
    <name evidence="10" type="ORF">Hypma_000581</name>
</gene>
<dbReference type="GO" id="GO:0004386">
    <property type="term" value="F:helicase activity"/>
    <property type="evidence" value="ECO:0007669"/>
    <property type="project" value="UniProtKB-KW"/>
</dbReference>
<dbReference type="Pfam" id="PF01485">
    <property type="entry name" value="IBR"/>
    <property type="match status" value="2"/>
</dbReference>
<dbReference type="InParanoid" id="A0A369JA62"/>
<accession>A0A369JA62</accession>
<comment type="catalytic activity">
    <reaction evidence="1">
        <text>[E2 ubiquitin-conjugating enzyme]-S-ubiquitinyl-L-cysteine + [acceptor protein]-L-lysine = [E2 ubiquitin-conjugating enzyme]-L-cysteine + [acceptor protein]-N(6)-ubiquitinyl-L-lysine.</text>
        <dbReference type="EC" id="2.3.2.31"/>
    </reaction>
</comment>
<dbReference type="CDD" id="cd20335">
    <property type="entry name" value="BRcat_RBR"/>
    <property type="match status" value="1"/>
</dbReference>
<dbReference type="PROSITE" id="PS00518">
    <property type="entry name" value="ZF_RING_1"/>
    <property type="match status" value="1"/>
</dbReference>
<dbReference type="InterPro" id="IPR002867">
    <property type="entry name" value="IBR_dom"/>
</dbReference>
<dbReference type="Proteomes" id="UP000076154">
    <property type="component" value="Unassembled WGS sequence"/>
</dbReference>
<dbReference type="InterPro" id="IPR044066">
    <property type="entry name" value="TRIAD_supradom"/>
</dbReference>
<keyword evidence="10" id="KW-0378">Hydrolase</keyword>
<keyword evidence="7" id="KW-0833">Ubl conjugation pathway</keyword>
<keyword evidence="6" id="KW-0863">Zinc-finger</keyword>
<protein>
    <recommendedName>
        <fullName evidence="2">RBR-type E3 ubiquitin transferase</fullName>
        <ecNumber evidence="2">2.3.2.31</ecNumber>
    </recommendedName>
</protein>
<reference evidence="10" key="1">
    <citation type="submission" date="2018-04" db="EMBL/GenBank/DDBJ databases">
        <title>Whole genome sequencing of Hypsizygus marmoreus.</title>
        <authorList>
            <person name="Choi I.-G."/>
            <person name="Min B."/>
            <person name="Kim J.-G."/>
            <person name="Kim S."/>
            <person name="Oh Y.-L."/>
            <person name="Kong W.-S."/>
            <person name="Park H."/>
            <person name="Jeong J."/>
            <person name="Song E.-S."/>
        </authorList>
    </citation>
    <scope>NUCLEOTIDE SEQUENCE [LARGE SCALE GENOMIC DNA]</scope>
    <source>
        <strain evidence="10">51987-8</strain>
    </source>
</reference>
<dbReference type="OrthoDB" id="9977870at2759"/>
<keyword evidence="3" id="KW-0808">Transferase</keyword>
<dbReference type="InterPro" id="IPR031127">
    <property type="entry name" value="E3_UB_ligase_RBR"/>
</dbReference>
<dbReference type="SUPFAM" id="SSF57850">
    <property type="entry name" value="RING/U-box"/>
    <property type="match status" value="2"/>
</dbReference>
<keyword evidence="10" id="KW-0347">Helicase</keyword>
<dbReference type="EC" id="2.3.2.31" evidence="2"/>
<name>A0A369JA62_HYPMA</name>
<evidence type="ECO:0000256" key="5">
    <source>
        <dbReference type="ARBA" id="ARBA00022737"/>
    </source>
</evidence>
<evidence type="ECO:0000313" key="11">
    <source>
        <dbReference type="Proteomes" id="UP000076154"/>
    </source>
</evidence>
<dbReference type="SMART" id="SM00647">
    <property type="entry name" value="IBR"/>
    <property type="match status" value="2"/>
</dbReference>
<dbReference type="PANTHER" id="PTHR11685">
    <property type="entry name" value="RBR FAMILY RING FINGER AND IBR DOMAIN-CONTAINING"/>
    <property type="match status" value="1"/>
</dbReference>
<proteinExistence type="predicted"/>
<evidence type="ECO:0000256" key="8">
    <source>
        <dbReference type="ARBA" id="ARBA00022833"/>
    </source>
</evidence>
<dbReference type="Gene3D" id="1.20.120.1750">
    <property type="match status" value="1"/>
</dbReference>
<keyword evidence="4" id="KW-0479">Metal-binding</keyword>
<keyword evidence="10" id="KW-0067">ATP-binding</keyword>
<dbReference type="GO" id="GO:0008270">
    <property type="term" value="F:zinc ion binding"/>
    <property type="evidence" value="ECO:0007669"/>
    <property type="project" value="UniProtKB-KW"/>
</dbReference>
<evidence type="ECO:0000256" key="1">
    <source>
        <dbReference type="ARBA" id="ARBA00001798"/>
    </source>
</evidence>
<dbReference type="AlphaFoldDB" id="A0A369JA62"/>
<keyword evidence="5" id="KW-0677">Repeat</keyword>
<evidence type="ECO:0000313" key="10">
    <source>
        <dbReference type="EMBL" id="RDB18222.1"/>
    </source>
</evidence>
<dbReference type="CDD" id="cd22584">
    <property type="entry name" value="Rcat_RBR_unk"/>
    <property type="match status" value="1"/>
</dbReference>
<feature type="domain" description="RING-type" evidence="9">
    <location>
        <begin position="247"/>
        <end position="434"/>
    </location>
</feature>
<evidence type="ECO:0000256" key="7">
    <source>
        <dbReference type="ARBA" id="ARBA00022786"/>
    </source>
</evidence>
<dbReference type="PROSITE" id="PS51873">
    <property type="entry name" value="TRIAD"/>
    <property type="match status" value="1"/>
</dbReference>
<sequence>MTSSSQAVNRMLIDHTDNSLASSLLIAQRALEDIEAIHGLSKGKSREDEPLSDEEFAMKLQAEYLQDALRAMEDFEYAKTFDEGLENERPCLNVFDQDAGEYRQVILAMFVKDGLPGPSFSGASSHRSGGTISLAEDEPRLELEGMEQSTERLADNVRKLPIYVTPDDSEDEDEEVSEVIGSSRTLLTKPHGEESQYQHGRKESLSTIFPPEKTEDKDRKVVEPTIAPSATQPNDTPIPFPDELGFRTIYCMRCGDLVVGEPSLRAPCGHDYCVDCIDDLVTSCTNDESLFPPTCCSQPIPSESFTPLLTIRILSIFNSKSLEFTVPSRFRIFCPNATCSTFLGSTEGATDALTCPCCSTSVCPSCRLVAHVGESCVENTATLEVRSLAQTNRWQTCPGCHAIVELTAGCNHMACRCGVEFCYTCGVRWKGCSC</sequence>
<evidence type="ECO:0000256" key="4">
    <source>
        <dbReference type="ARBA" id="ARBA00022723"/>
    </source>
</evidence>
<dbReference type="InterPro" id="IPR017907">
    <property type="entry name" value="Znf_RING_CS"/>
</dbReference>
<evidence type="ECO:0000256" key="3">
    <source>
        <dbReference type="ARBA" id="ARBA00022679"/>
    </source>
</evidence>
<keyword evidence="10" id="KW-0547">Nucleotide-binding</keyword>
<organism evidence="10 11">
    <name type="scientific">Hypsizygus marmoreus</name>
    <name type="common">White beech mushroom</name>
    <name type="synonym">Agaricus marmoreus</name>
    <dbReference type="NCBI Taxonomy" id="39966"/>
    <lineage>
        <taxon>Eukaryota</taxon>
        <taxon>Fungi</taxon>
        <taxon>Dikarya</taxon>
        <taxon>Basidiomycota</taxon>
        <taxon>Agaricomycotina</taxon>
        <taxon>Agaricomycetes</taxon>
        <taxon>Agaricomycetidae</taxon>
        <taxon>Agaricales</taxon>
        <taxon>Tricholomatineae</taxon>
        <taxon>Lyophyllaceae</taxon>
        <taxon>Hypsizygus</taxon>
    </lineage>
</organism>
<evidence type="ECO:0000256" key="2">
    <source>
        <dbReference type="ARBA" id="ARBA00012251"/>
    </source>
</evidence>
<keyword evidence="8" id="KW-0862">Zinc</keyword>
<evidence type="ECO:0000259" key="9">
    <source>
        <dbReference type="PROSITE" id="PS51873"/>
    </source>
</evidence>
<dbReference type="GO" id="GO:0016567">
    <property type="term" value="P:protein ubiquitination"/>
    <property type="evidence" value="ECO:0007669"/>
    <property type="project" value="InterPro"/>
</dbReference>
<dbReference type="GO" id="GO:0061630">
    <property type="term" value="F:ubiquitin protein ligase activity"/>
    <property type="evidence" value="ECO:0007669"/>
    <property type="project" value="UniProtKB-EC"/>
</dbReference>
<evidence type="ECO:0000256" key="6">
    <source>
        <dbReference type="ARBA" id="ARBA00022771"/>
    </source>
</evidence>
<dbReference type="STRING" id="39966.A0A369JA62"/>
<keyword evidence="11" id="KW-1185">Reference proteome</keyword>
<comment type="caution">
    <text evidence="10">The sequence shown here is derived from an EMBL/GenBank/DDBJ whole genome shotgun (WGS) entry which is preliminary data.</text>
</comment>